<comment type="caution">
    <text evidence="1">The sequence shown here is derived from an EMBL/GenBank/DDBJ whole genome shotgun (WGS) entry which is preliminary data.</text>
</comment>
<keyword evidence="2" id="KW-1185">Reference proteome</keyword>
<organism evidence="1 2">
    <name type="scientific">Flavivirga jejuensis</name>
    <dbReference type="NCBI Taxonomy" id="870487"/>
    <lineage>
        <taxon>Bacteria</taxon>
        <taxon>Pseudomonadati</taxon>
        <taxon>Bacteroidota</taxon>
        <taxon>Flavobacteriia</taxon>
        <taxon>Flavobacteriales</taxon>
        <taxon>Flavobacteriaceae</taxon>
        <taxon>Flavivirga</taxon>
    </lineage>
</organism>
<proteinExistence type="predicted"/>
<protein>
    <recommendedName>
        <fullName evidence="3">Lipocalin-like domain-containing protein</fullName>
    </recommendedName>
</protein>
<evidence type="ECO:0008006" key="3">
    <source>
        <dbReference type="Google" id="ProtNLM"/>
    </source>
</evidence>
<evidence type="ECO:0000313" key="1">
    <source>
        <dbReference type="EMBL" id="MDO5974944.1"/>
    </source>
</evidence>
<sequence>MNDFKIGIVAIFLISLIGCSSEQNLNNPTDANSIFGKWKLVEKYLSAGGPQYKVDVENGAEYSFSNNGDFVSDDFFGCTTGEFELESNTLNLMYDCDKFQDYNGLISYSLSFESNFLTLIPTTIICVEGCSYKFKKISN</sequence>
<gene>
    <name evidence="1" type="ORF">Q4Q40_12165</name>
</gene>
<dbReference type="EMBL" id="JAUOEL010000004">
    <property type="protein sequence ID" value="MDO5974944.1"/>
    <property type="molecule type" value="Genomic_DNA"/>
</dbReference>
<dbReference type="RefSeq" id="WP_303302099.1">
    <property type="nucleotide sequence ID" value="NZ_BAABDA010000018.1"/>
</dbReference>
<dbReference type="PROSITE" id="PS51257">
    <property type="entry name" value="PROKAR_LIPOPROTEIN"/>
    <property type="match status" value="1"/>
</dbReference>
<accession>A0ABT8WP39</accession>
<evidence type="ECO:0000313" key="2">
    <source>
        <dbReference type="Proteomes" id="UP001176806"/>
    </source>
</evidence>
<dbReference type="Proteomes" id="UP001176806">
    <property type="component" value="Unassembled WGS sequence"/>
</dbReference>
<reference evidence="1" key="1">
    <citation type="submission" date="2023-07" db="EMBL/GenBank/DDBJ databases">
        <title>Two novel species in the genus Flavivirga.</title>
        <authorList>
            <person name="Kwon K."/>
        </authorList>
    </citation>
    <scope>NUCLEOTIDE SEQUENCE</scope>
    <source>
        <strain evidence="1">KACC 14158</strain>
    </source>
</reference>
<name>A0ABT8WP39_9FLAO</name>